<evidence type="ECO:0000259" key="3">
    <source>
        <dbReference type="PROSITE" id="PS51513"/>
    </source>
</evidence>
<dbReference type="GO" id="GO:0033962">
    <property type="term" value="P:P-body assembly"/>
    <property type="evidence" value="ECO:0007669"/>
    <property type="project" value="TreeGrafter"/>
</dbReference>
<dbReference type="SMART" id="SM01199">
    <property type="entry name" value="FDF"/>
    <property type="match status" value="1"/>
</dbReference>
<dbReference type="EMBL" id="RDQH01000342">
    <property type="protein sequence ID" value="RXH71130.1"/>
    <property type="molecule type" value="Genomic_DNA"/>
</dbReference>
<organism evidence="4 5">
    <name type="scientific">Malus domestica</name>
    <name type="common">Apple</name>
    <name type="synonym">Pyrus malus</name>
    <dbReference type="NCBI Taxonomy" id="3750"/>
    <lineage>
        <taxon>Eukaryota</taxon>
        <taxon>Viridiplantae</taxon>
        <taxon>Streptophyta</taxon>
        <taxon>Embryophyta</taxon>
        <taxon>Tracheophyta</taxon>
        <taxon>Spermatophyta</taxon>
        <taxon>Magnoliopsida</taxon>
        <taxon>eudicotyledons</taxon>
        <taxon>Gunneridae</taxon>
        <taxon>Pentapetalae</taxon>
        <taxon>rosids</taxon>
        <taxon>fabids</taxon>
        <taxon>Rosales</taxon>
        <taxon>Rosaceae</taxon>
        <taxon>Amygdaloideae</taxon>
        <taxon>Maleae</taxon>
        <taxon>Malus</taxon>
    </lineage>
</organism>
<evidence type="ECO:0000256" key="1">
    <source>
        <dbReference type="PROSITE-ProRule" id="PRU00846"/>
    </source>
</evidence>
<protein>
    <recommendedName>
        <fullName evidence="3">FFD box profile domain-containing protein</fullName>
    </recommendedName>
</protein>
<dbReference type="PROSITE" id="PS51513">
    <property type="entry name" value="FFD"/>
    <property type="match status" value="1"/>
</dbReference>
<dbReference type="Proteomes" id="UP000290289">
    <property type="component" value="Chromosome 16"/>
</dbReference>
<dbReference type="Pfam" id="PF09532">
    <property type="entry name" value="FDF"/>
    <property type="match status" value="1"/>
</dbReference>
<gene>
    <name evidence="4" type="ORF">DVH24_015752</name>
</gene>
<proteinExistence type="predicted"/>
<accession>A0A498HK87</accession>
<feature type="compositionally biased region" description="Polar residues" evidence="2">
    <location>
        <begin position="1"/>
        <end position="24"/>
    </location>
</feature>
<dbReference type="GO" id="GO:0000932">
    <property type="term" value="C:P-body"/>
    <property type="evidence" value="ECO:0007669"/>
    <property type="project" value="TreeGrafter"/>
</dbReference>
<keyword evidence="5" id="KW-1185">Reference proteome</keyword>
<dbReference type="InterPro" id="IPR025761">
    <property type="entry name" value="FFD_box"/>
</dbReference>
<comment type="caution">
    <text evidence="4">The sequence shown here is derived from an EMBL/GenBank/DDBJ whole genome shotgun (WGS) entry which is preliminary data.</text>
</comment>
<dbReference type="GO" id="GO:0003729">
    <property type="term" value="F:mRNA binding"/>
    <property type="evidence" value="ECO:0007669"/>
    <property type="project" value="TreeGrafter"/>
</dbReference>
<evidence type="ECO:0000256" key="2">
    <source>
        <dbReference type="SAM" id="MobiDB-lite"/>
    </source>
</evidence>
<name>A0A498HK87_MALDO</name>
<evidence type="ECO:0000313" key="4">
    <source>
        <dbReference type="EMBL" id="RXH71130.1"/>
    </source>
</evidence>
<dbReference type="InterPro" id="IPR019050">
    <property type="entry name" value="FDF_dom"/>
</dbReference>
<dbReference type="PANTHER" id="PTHR13586">
    <property type="entry name" value="SCD6 PROTEIN-RELATED"/>
    <property type="match status" value="1"/>
</dbReference>
<feature type="short sequence motif" description="FFD box" evidence="1">
    <location>
        <begin position="177"/>
        <end position="192"/>
    </location>
</feature>
<evidence type="ECO:0000313" key="5">
    <source>
        <dbReference type="Proteomes" id="UP000290289"/>
    </source>
</evidence>
<dbReference type="AlphaFoldDB" id="A0A498HK87"/>
<dbReference type="STRING" id="3750.A0A498HK87"/>
<reference evidence="4" key="1">
    <citation type="submission" date="2018-10" db="EMBL/GenBank/DDBJ databases">
        <title>A high-quality apple genome assembly.</title>
        <authorList>
            <person name="Hu J."/>
        </authorList>
    </citation>
    <scope>NUCLEOTIDE SEQUENCE [LARGE SCALE GENOMIC DNA]</scope>
    <source>
        <tissue evidence="4">Young leaf</tissue>
    </source>
</reference>
<dbReference type="PANTHER" id="PTHR13586:SF23">
    <property type="entry name" value="DECAPPING 5-LIKE PROTEIN-RELATED"/>
    <property type="match status" value="1"/>
</dbReference>
<feature type="domain" description="FFD box profile" evidence="3">
    <location>
        <begin position="177"/>
        <end position="192"/>
    </location>
</feature>
<sequence length="234" mass="26102">MPSSLTSQVSLPSNSTPLNASQLSMPLFPSPRQDLDTSETQFGSKAVSDPVPVLPVQSMPYPGSFSVGSDLGPLLTPPPSLFTPDQLAYSRSRMMDTLMPTSSSSLSMIPPLTTQAPFYFLYKIELPWYSVSVFNYTFKKDEVWGYIGKDKQRDTTERVDGSGIGQCLDEKGPNTKPAYKKDEFFDTISCHSLNRGGRSGHRFYERMKQDTEYFKNRLGSAVSNSLNSDHWIHS</sequence>
<dbReference type="GO" id="GO:0034063">
    <property type="term" value="P:stress granule assembly"/>
    <property type="evidence" value="ECO:0007669"/>
    <property type="project" value="TreeGrafter"/>
</dbReference>
<feature type="region of interest" description="Disordered" evidence="2">
    <location>
        <begin position="1"/>
        <end position="43"/>
    </location>
</feature>